<name>A0ABY5T2Z8_9VIRU</name>
<accession>A0ABY5T2Z8</accession>
<sequence>MTVKVPNTTGDYYIVVAAYDPSLSHGETPGAWLQSWPASTPVKDINGLVLARVKAGVVSDVVPKLHADGTIQVNNWTQLSSISMANGVEAVTEDTGNRYRRDGGVWLSLSDIQLNPGQWAKDWNVWYKCSKYGNIVSLMVKATRGREWTAKAWDKSQILTFPDYVRPKVTDLNVPGAGVEYSGFQLDKTGLYVRPFRDIKYATGAWVSATMSWSV</sequence>
<evidence type="ECO:0000313" key="2">
    <source>
        <dbReference type="Proteomes" id="UP001160541"/>
    </source>
</evidence>
<dbReference type="EMBL" id="OP030734">
    <property type="protein sequence ID" value="UVM80028.1"/>
    <property type="molecule type" value="Genomic_DNA"/>
</dbReference>
<protein>
    <recommendedName>
        <fullName evidence="3">Tail fiber protein</fullName>
    </recommendedName>
</protein>
<evidence type="ECO:0000313" key="1">
    <source>
        <dbReference type="EMBL" id="UVM80028.1"/>
    </source>
</evidence>
<proteinExistence type="predicted"/>
<evidence type="ECO:0008006" key="3">
    <source>
        <dbReference type="Google" id="ProtNLM"/>
    </source>
</evidence>
<organism evidence="1 2">
    <name type="scientific">Bacteriophage sp</name>
    <dbReference type="NCBI Taxonomy" id="38018"/>
    <lineage>
        <taxon>Viruses</taxon>
    </lineage>
</organism>
<reference evidence="1" key="1">
    <citation type="submission" date="2022-07" db="EMBL/GenBank/DDBJ databases">
        <title>High-quality bacteriophage genomes in the Japanese 4D cohort.</title>
        <authorList>
            <person name="Nishijima S."/>
        </authorList>
    </citation>
    <scope>NUCLEOTIDE SEQUENCE</scope>
    <source>
        <strain evidence="1">0049_62566</strain>
    </source>
</reference>
<keyword evidence="2" id="KW-1185">Reference proteome</keyword>
<dbReference type="Proteomes" id="UP001160541">
    <property type="component" value="Segment"/>
</dbReference>